<name>A0AAV8WJZ9_9CUCU</name>
<dbReference type="Pfam" id="PF00271">
    <property type="entry name" value="Helicase_C"/>
    <property type="match status" value="1"/>
</dbReference>
<keyword evidence="5 11" id="KW-0347">Helicase</keyword>
<dbReference type="GO" id="GO:0005634">
    <property type="term" value="C:nucleus"/>
    <property type="evidence" value="ECO:0007669"/>
    <property type="project" value="UniProtKB-SubCell"/>
</dbReference>
<dbReference type="PROSITE" id="PS51194">
    <property type="entry name" value="HELICASE_CTER"/>
    <property type="match status" value="1"/>
</dbReference>
<keyword evidence="6 11" id="KW-0067">ATP-binding</keyword>
<dbReference type="Pfam" id="PF00270">
    <property type="entry name" value="DEAD"/>
    <property type="match status" value="1"/>
</dbReference>
<dbReference type="InterPro" id="IPR004589">
    <property type="entry name" value="DNA_helicase_ATP-dep_RecQ"/>
</dbReference>
<dbReference type="GO" id="GO:0016787">
    <property type="term" value="F:hydrolase activity"/>
    <property type="evidence" value="ECO:0007669"/>
    <property type="project" value="UniProtKB-KW"/>
</dbReference>
<feature type="domain" description="Helicase C-terminal" evidence="13">
    <location>
        <begin position="265"/>
        <end position="416"/>
    </location>
</feature>
<evidence type="ECO:0000256" key="3">
    <source>
        <dbReference type="ARBA" id="ARBA00022741"/>
    </source>
</evidence>
<dbReference type="GO" id="GO:0046872">
    <property type="term" value="F:metal ion binding"/>
    <property type="evidence" value="ECO:0007669"/>
    <property type="project" value="UniProtKB-KW"/>
</dbReference>
<feature type="domain" description="Helicase ATP-binding" evidence="12">
    <location>
        <begin position="66"/>
        <end position="241"/>
    </location>
</feature>
<evidence type="ECO:0000256" key="11">
    <source>
        <dbReference type="RuleBase" id="RU364117"/>
    </source>
</evidence>
<dbReference type="PROSITE" id="PS51192">
    <property type="entry name" value="HELICASE_ATP_BIND_1"/>
    <property type="match status" value="1"/>
</dbReference>
<proteinExistence type="inferred from homology"/>
<organism evidence="14 15">
    <name type="scientific">Rhamnusium bicolor</name>
    <dbReference type="NCBI Taxonomy" id="1586634"/>
    <lineage>
        <taxon>Eukaryota</taxon>
        <taxon>Metazoa</taxon>
        <taxon>Ecdysozoa</taxon>
        <taxon>Arthropoda</taxon>
        <taxon>Hexapoda</taxon>
        <taxon>Insecta</taxon>
        <taxon>Pterygota</taxon>
        <taxon>Neoptera</taxon>
        <taxon>Endopterygota</taxon>
        <taxon>Coleoptera</taxon>
        <taxon>Polyphaga</taxon>
        <taxon>Cucujiformia</taxon>
        <taxon>Chrysomeloidea</taxon>
        <taxon>Cerambycidae</taxon>
        <taxon>Lepturinae</taxon>
        <taxon>Rhagiini</taxon>
        <taxon>Rhamnusium</taxon>
    </lineage>
</organism>
<dbReference type="EMBL" id="JANEYF010005770">
    <property type="protein sequence ID" value="KAJ8926813.1"/>
    <property type="molecule type" value="Genomic_DNA"/>
</dbReference>
<evidence type="ECO:0000256" key="8">
    <source>
        <dbReference type="ARBA" id="ARBA00023235"/>
    </source>
</evidence>
<keyword evidence="2" id="KW-0479">Metal-binding</keyword>
<evidence type="ECO:0000256" key="9">
    <source>
        <dbReference type="ARBA" id="ARBA00034617"/>
    </source>
</evidence>
<sequence>MMNEDGKMKKPKKEDLQSQYSLAKIRNRPDTSEWIETKFEWSENLLKLLREKFKFEKFRSKQLAAINATLSKEDVLLLMPTGGGKSLVYQLPALVNKRLTLVISPLISLIEDQLIALKNLDIEAATLNSSSTKEEKKYVHSSMTSETAKLNLLYVTPEWVAKSKVFMTYLQKCFDKGYLDRIVIDEVHCCSTWGHDFRPEYNHLGFFKSMFPGVPILGLTATATMSVLVDIQNMLSLTDALIITAPFNRPNLFYKVINKPSDKSDCLDILEKLLKNKYKNQSGIIYSSTIKECEDLSEGLKQRGLNVKYYHAQLDSEAKKIIHRRWLQNKYQAVVATIAFGMGIDKPDVRFVIHHSIPKSMEGLYQESGRAGRDGKQSDCILMFNLSDFLRNVSMASSKTEEKNSKSILEYCLDQKRCRRAIIAEHFEDKWNQTDCDKMCDHCKYQREISYFNVTSALQDILNLIVLASNKEIKLTLNKLMSAWFQSGAKELRNPILKKPKCSKEQAEHIIGFLIFKGYLNIDKGYTMYTTVAYIQKGQCLNEKATVTMPYGSNLGYQKVADIIEIDSENLEEPSRKRKKD</sequence>
<dbReference type="Pfam" id="PF16124">
    <property type="entry name" value="RecQ_Zn_bind"/>
    <property type="match status" value="1"/>
</dbReference>
<keyword evidence="4 11" id="KW-0378">Hydrolase</keyword>
<dbReference type="InterPro" id="IPR036388">
    <property type="entry name" value="WH-like_DNA-bd_sf"/>
</dbReference>
<dbReference type="GO" id="GO:0003677">
    <property type="term" value="F:DNA binding"/>
    <property type="evidence" value="ECO:0007669"/>
    <property type="project" value="UniProtKB-KW"/>
</dbReference>
<dbReference type="SUPFAM" id="SSF52540">
    <property type="entry name" value="P-loop containing nucleoside triphosphate hydrolases"/>
    <property type="match status" value="1"/>
</dbReference>
<dbReference type="InterPro" id="IPR001650">
    <property type="entry name" value="Helicase_C-like"/>
</dbReference>
<dbReference type="InterPro" id="IPR014001">
    <property type="entry name" value="Helicase_ATP-bd"/>
</dbReference>
<dbReference type="SMART" id="SM00487">
    <property type="entry name" value="DEXDc"/>
    <property type="match status" value="1"/>
</dbReference>
<comment type="catalytic activity">
    <reaction evidence="10 11">
        <text>ATP + H2O = ADP + phosphate + H(+)</text>
        <dbReference type="Rhea" id="RHEA:13065"/>
        <dbReference type="ChEBI" id="CHEBI:15377"/>
        <dbReference type="ChEBI" id="CHEBI:15378"/>
        <dbReference type="ChEBI" id="CHEBI:30616"/>
        <dbReference type="ChEBI" id="CHEBI:43474"/>
        <dbReference type="ChEBI" id="CHEBI:456216"/>
    </reaction>
</comment>
<protein>
    <recommendedName>
        <fullName evidence="11">ATP-dependent DNA helicase</fullName>
        <ecNumber evidence="11">5.6.2.4</ecNumber>
    </recommendedName>
</protein>
<keyword evidence="3 11" id="KW-0547">Nucleotide-binding</keyword>
<dbReference type="Gene3D" id="3.40.50.300">
    <property type="entry name" value="P-loop containing nucleotide triphosphate hydrolases"/>
    <property type="match status" value="2"/>
</dbReference>
<evidence type="ECO:0000313" key="15">
    <source>
        <dbReference type="Proteomes" id="UP001162156"/>
    </source>
</evidence>
<comment type="catalytic activity">
    <reaction evidence="9 11">
        <text>Couples ATP hydrolysis with the unwinding of duplex DNA by translocating in the 3'-5' direction.</text>
        <dbReference type="EC" id="5.6.2.4"/>
    </reaction>
</comment>
<dbReference type="GO" id="GO:0005694">
    <property type="term" value="C:chromosome"/>
    <property type="evidence" value="ECO:0007669"/>
    <property type="project" value="TreeGrafter"/>
</dbReference>
<dbReference type="Gene3D" id="1.10.10.10">
    <property type="entry name" value="Winged helix-like DNA-binding domain superfamily/Winged helix DNA-binding domain"/>
    <property type="match status" value="1"/>
</dbReference>
<evidence type="ECO:0000256" key="10">
    <source>
        <dbReference type="ARBA" id="ARBA00049360"/>
    </source>
</evidence>
<evidence type="ECO:0000313" key="14">
    <source>
        <dbReference type="EMBL" id="KAJ8926813.1"/>
    </source>
</evidence>
<dbReference type="FunFam" id="3.40.50.300:FF:001544">
    <property type="entry name" value="ATP-dependent DNA helicase"/>
    <property type="match status" value="1"/>
</dbReference>
<keyword evidence="11" id="KW-0539">Nucleus</keyword>
<gene>
    <name evidence="14" type="ORF">NQ314_020659</name>
</gene>
<dbReference type="InterPro" id="IPR027417">
    <property type="entry name" value="P-loop_NTPase"/>
</dbReference>
<dbReference type="GO" id="GO:0009378">
    <property type="term" value="F:four-way junction helicase activity"/>
    <property type="evidence" value="ECO:0007669"/>
    <property type="project" value="TreeGrafter"/>
</dbReference>
<dbReference type="InterPro" id="IPR011545">
    <property type="entry name" value="DEAD/DEAH_box_helicase_dom"/>
</dbReference>
<comment type="similarity">
    <text evidence="1 11">Belongs to the helicase family. RecQ subfamily.</text>
</comment>
<dbReference type="CDD" id="cd18794">
    <property type="entry name" value="SF2_C_RecQ"/>
    <property type="match status" value="1"/>
</dbReference>
<dbReference type="GO" id="GO:0043138">
    <property type="term" value="F:3'-5' DNA helicase activity"/>
    <property type="evidence" value="ECO:0007669"/>
    <property type="project" value="UniProtKB-EC"/>
</dbReference>
<keyword evidence="15" id="KW-1185">Reference proteome</keyword>
<dbReference type="FunFam" id="3.40.50.300:FF:001975">
    <property type="entry name" value="ATP-dependent DNA helicase"/>
    <property type="match status" value="1"/>
</dbReference>
<evidence type="ECO:0000256" key="7">
    <source>
        <dbReference type="ARBA" id="ARBA00023125"/>
    </source>
</evidence>
<evidence type="ECO:0000256" key="4">
    <source>
        <dbReference type="ARBA" id="ARBA00022801"/>
    </source>
</evidence>
<evidence type="ECO:0000256" key="2">
    <source>
        <dbReference type="ARBA" id="ARBA00022723"/>
    </source>
</evidence>
<evidence type="ECO:0000259" key="12">
    <source>
        <dbReference type="PROSITE" id="PS51192"/>
    </source>
</evidence>
<reference evidence="14" key="1">
    <citation type="journal article" date="2023" name="Insect Mol. Biol.">
        <title>Genome sequencing provides insights into the evolution of gene families encoding plant cell wall-degrading enzymes in longhorned beetles.</title>
        <authorList>
            <person name="Shin N.R."/>
            <person name="Okamura Y."/>
            <person name="Kirsch R."/>
            <person name="Pauchet Y."/>
        </authorList>
    </citation>
    <scope>NUCLEOTIDE SEQUENCE</scope>
    <source>
        <strain evidence="14">RBIC_L_NR</strain>
    </source>
</reference>
<dbReference type="NCBIfam" id="TIGR00614">
    <property type="entry name" value="recQ_fam"/>
    <property type="match status" value="1"/>
</dbReference>
<dbReference type="EC" id="5.6.2.4" evidence="11"/>
<dbReference type="PANTHER" id="PTHR13710">
    <property type="entry name" value="DNA HELICASE RECQ FAMILY MEMBER"/>
    <property type="match status" value="1"/>
</dbReference>
<evidence type="ECO:0000256" key="6">
    <source>
        <dbReference type="ARBA" id="ARBA00022840"/>
    </source>
</evidence>
<dbReference type="SMART" id="SM00490">
    <property type="entry name" value="HELICc"/>
    <property type="match status" value="1"/>
</dbReference>
<evidence type="ECO:0000256" key="5">
    <source>
        <dbReference type="ARBA" id="ARBA00022806"/>
    </source>
</evidence>
<comment type="subcellular location">
    <subcellularLocation>
        <location evidence="11">Nucleus</location>
    </subcellularLocation>
</comment>
<dbReference type="GO" id="GO:0000724">
    <property type="term" value="P:double-strand break repair via homologous recombination"/>
    <property type="evidence" value="ECO:0007669"/>
    <property type="project" value="TreeGrafter"/>
</dbReference>
<dbReference type="GO" id="GO:0005524">
    <property type="term" value="F:ATP binding"/>
    <property type="evidence" value="ECO:0007669"/>
    <property type="project" value="UniProtKB-KW"/>
</dbReference>
<evidence type="ECO:0000256" key="1">
    <source>
        <dbReference type="ARBA" id="ARBA00005446"/>
    </source>
</evidence>
<accession>A0AAV8WJZ9</accession>
<keyword evidence="7" id="KW-0238">DNA-binding</keyword>
<comment type="caution">
    <text evidence="14">The sequence shown here is derived from an EMBL/GenBank/DDBJ whole genome shotgun (WGS) entry which is preliminary data.</text>
</comment>
<dbReference type="PANTHER" id="PTHR13710:SF105">
    <property type="entry name" value="ATP-DEPENDENT DNA HELICASE Q1"/>
    <property type="match status" value="1"/>
</dbReference>
<dbReference type="InterPro" id="IPR032284">
    <property type="entry name" value="RecQ_Zn-bd"/>
</dbReference>
<dbReference type="Proteomes" id="UP001162156">
    <property type="component" value="Unassembled WGS sequence"/>
</dbReference>
<dbReference type="GO" id="GO:0005737">
    <property type="term" value="C:cytoplasm"/>
    <property type="evidence" value="ECO:0007669"/>
    <property type="project" value="TreeGrafter"/>
</dbReference>
<dbReference type="AlphaFoldDB" id="A0AAV8WJZ9"/>
<keyword evidence="8" id="KW-0413">Isomerase</keyword>
<evidence type="ECO:0000259" key="13">
    <source>
        <dbReference type="PROSITE" id="PS51194"/>
    </source>
</evidence>